<dbReference type="RefSeq" id="WP_007096064.1">
    <property type="nucleotide sequence ID" value="NZ_CP142125.1"/>
</dbReference>
<evidence type="ECO:0000256" key="1">
    <source>
        <dbReference type="SAM" id="SignalP"/>
    </source>
</evidence>
<dbReference type="Proteomes" id="UP000002945">
    <property type="component" value="Unassembled WGS sequence"/>
</dbReference>
<protein>
    <recommendedName>
        <fullName evidence="4">Tissue inhibitor of metalloproteinase</fullName>
    </recommendedName>
</protein>
<dbReference type="Gene3D" id="2.40.50.120">
    <property type="match status" value="1"/>
</dbReference>
<evidence type="ECO:0008006" key="4">
    <source>
        <dbReference type="Google" id="ProtNLM"/>
    </source>
</evidence>
<name>A9DT16_9FLAO</name>
<dbReference type="STRING" id="391587.KAOT1_17648"/>
<gene>
    <name evidence="2" type="ORF">KAOT1_17648</name>
</gene>
<reference evidence="2 3" key="1">
    <citation type="journal article" date="2011" name="J. Bacteriol.">
        <title>Genome sequence of the algicidal bacterium Kordia algicida OT-1.</title>
        <authorList>
            <person name="Lee H.S."/>
            <person name="Kang S.G."/>
            <person name="Kwon K.K."/>
            <person name="Lee J.H."/>
            <person name="Kim S.J."/>
        </authorList>
    </citation>
    <scope>NUCLEOTIDE SEQUENCE [LARGE SCALE GENOMIC DNA]</scope>
    <source>
        <strain evidence="2 3">OT-1</strain>
    </source>
</reference>
<keyword evidence="1" id="KW-0732">Signal</keyword>
<dbReference type="InterPro" id="IPR008993">
    <property type="entry name" value="TIMP-like_OB-fold"/>
</dbReference>
<dbReference type="AlphaFoldDB" id="A9DT16"/>
<organism evidence="2 3">
    <name type="scientific">Kordia algicida OT-1</name>
    <dbReference type="NCBI Taxonomy" id="391587"/>
    <lineage>
        <taxon>Bacteria</taxon>
        <taxon>Pseudomonadati</taxon>
        <taxon>Bacteroidota</taxon>
        <taxon>Flavobacteriia</taxon>
        <taxon>Flavobacteriales</taxon>
        <taxon>Flavobacteriaceae</taxon>
        <taxon>Kordia</taxon>
    </lineage>
</organism>
<dbReference type="SUPFAM" id="SSF50242">
    <property type="entry name" value="TIMP-like"/>
    <property type="match status" value="1"/>
</dbReference>
<dbReference type="OrthoDB" id="854096at2"/>
<feature type="chain" id="PRO_5002734795" description="Tissue inhibitor of metalloproteinase" evidence="1">
    <location>
        <begin position="19"/>
        <end position="275"/>
    </location>
</feature>
<sequence length="275" mass="32361">MKHFIVALFLLFTSYLFACDCDAKKPILEFYNAEFVFEGEIVSKVYAEDAQTYTVRFVITKHYKDGEKPEELSFVLKSEELYTDISTLCDWNVEVRERWLVYAHRNKKGALNFSYYCSNSKKPDFSAIGENEQEVLENGNDFILENYIYENENGFTNPKPLTDVAAVLKSGKKDNYENTFAVIKIHVDKEGYLKAVTTDRDYNALKIDKIFDLLYSFTVDENMAVSNFEKEAIRLSKKIYKWEIKYHKKSNIPVSYIKPVIFQYDKKNHTWSYEF</sequence>
<comment type="caution">
    <text evidence="2">The sequence shown here is derived from an EMBL/GenBank/DDBJ whole genome shotgun (WGS) entry which is preliminary data.</text>
</comment>
<evidence type="ECO:0000313" key="3">
    <source>
        <dbReference type="Proteomes" id="UP000002945"/>
    </source>
</evidence>
<keyword evidence="3" id="KW-1185">Reference proteome</keyword>
<evidence type="ECO:0000313" key="2">
    <source>
        <dbReference type="EMBL" id="EDP97011.1"/>
    </source>
</evidence>
<dbReference type="eggNOG" id="ENOG503253Y">
    <property type="taxonomic scope" value="Bacteria"/>
</dbReference>
<accession>A9DT16</accession>
<feature type="signal peptide" evidence="1">
    <location>
        <begin position="1"/>
        <end position="18"/>
    </location>
</feature>
<proteinExistence type="predicted"/>
<dbReference type="EMBL" id="ABIB01000003">
    <property type="protein sequence ID" value="EDP97011.1"/>
    <property type="molecule type" value="Genomic_DNA"/>
</dbReference>
<dbReference type="HOGENOM" id="CLU_1011142_0_0_10"/>